<dbReference type="CDD" id="cd19545">
    <property type="entry name" value="FUM14_C_NRPS-like"/>
    <property type="match status" value="1"/>
</dbReference>
<dbReference type="FunFam" id="3.30.559.10:FF:000016">
    <property type="entry name" value="Nonribosomal peptide synthase Pes1"/>
    <property type="match status" value="1"/>
</dbReference>
<evidence type="ECO:0000256" key="4">
    <source>
        <dbReference type="ARBA" id="ARBA00022598"/>
    </source>
</evidence>
<dbReference type="Pfam" id="PF00501">
    <property type="entry name" value="AMP-binding"/>
    <property type="match status" value="3"/>
</dbReference>
<evidence type="ECO:0000313" key="8">
    <source>
        <dbReference type="Proteomes" id="UP000054481"/>
    </source>
</evidence>
<dbReference type="InterPro" id="IPR009081">
    <property type="entry name" value="PP-bd_ACP"/>
</dbReference>
<dbReference type="Pfam" id="PF00550">
    <property type="entry name" value="PP-binding"/>
    <property type="match status" value="3"/>
</dbReference>
<dbReference type="InterPro" id="IPR000873">
    <property type="entry name" value="AMP-dep_synth/lig_dom"/>
</dbReference>
<accession>A0A0F8A548</accession>
<dbReference type="PROSITE" id="PS50075">
    <property type="entry name" value="CARRIER"/>
    <property type="match status" value="3"/>
</dbReference>
<dbReference type="NCBIfam" id="NF003417">
    <property type="entry name" value="PRK04813.1"/>
    <property type="match status" value="3"/>
</dbReference>
<dbReference type="PROSITE" id="PS00455">
    <property type="entry name" value="AMP_BINDING"/>
    <property type="match status" value="2"/>
</dbReference>
<dbReference type="InterPro" id="IPR010071">
    <property type="entry name" value="AA_adenyl_dom"/>
</dbReference>
<dbReference type="Gene3D" id="3.40.50.12780">
    <property type="entry name" value="N-terminal domain of ligase-like"/>
    <property type="match status" value="3"/>
</dbReference>
<evidence type="ECO:0000256" key="3">
    <source>
        <dbReference type="ARBA" id="ARBA00022553"/>
    </source>
</evidence>
<dbReference type="InterPro" id="IPR036736">
    <property type="entry name" value="ACP-like_sf"/>
</dbReference>
<organism evidence="7 8">
    <name type="scientific">Hirsutella minnesotensis 3608</name>
    <dbReference type="NCBI Taxonomy" id="1043627"/>
    <lineage>
        <taxon>Eukaryota</taxon>
        <taxon>Fungi</taxon>
        <taxon>Dikarya</taxon>
        <taxon>Ascomycota</taxon>
        <taxon>Pezizomycotina</taxon>
        <taxon>Sordariomycetes</taxon>
        <taxon>Hypocreomycetidae</taxon>
        <taxon>Hypocreales</taxon>
        <taxon>Ophiocordycipitaceae</taxon>
        <taxon>Hirsutella</taxon>
    </lineage>
</organism>
<evidence type="ECO:0000256" key="5">
    <source>
        <dbReference type="ARBA" id="ARBA00029454"/>
    </source>
</evidence>
<reference evidence="7 8" key="1">
    <citation type="journal article" date="2014" name="Genome Biol. Evol.">
        <title>Comparative genomics and transcriptomics analyses reveal divergent lifestyle features of nematode endoparasitic fungus Hirsutella minnesotensis.</title>
        <authorList>
            <person name="Lai Y."/>
            <person name="Liu K."/>
            <person name="Zhang X."/>
            <person name="Zhang X."/>
            <person name="Li K."/>
            <person name="Wang N."/>
            <person name="Shu C."/>
            <person name="Wu Y."/>
            <person name="Wang C."/>
            <person name="Bushley K.E."/>
            <person name="Xiang M."/>
            <person name="Liu X."/>
        </authorList>
    </citation>
    <scope>NUCLEOTIDE SEQUENCE [LARGE SCALE GENOMIC DNA]</scope>
    <source>
        <strain evidence="7 8">3608</strain>
    </source>
</reference>
<comment type="similarity">
    <text evidence="5">Belongs to the NRP synthetase family.</text>
</comment>
<evidence type="ECO:0000313" key="7">
    <source>
        <dbReference type="EMBL" id="KJZ74704.1"/>
    </source>
</evidence>
<dbReference type="InterPro" id="IPR042099">
    <property type="entry name" value="ANL_N_sf"/>
</dbReference>
<dbReference type="InterPro" id="IPR045851">
    <property type="entry name" value="AMP-bd_C_sf"/>
</dbReference>
<dbReference type="InterPro" id="IPR023213">
    <property type="entry name" value="CAT-like_dom_sf"/>
</dbReference>
<keyword evidence="3" id="KW-0597">Phosphoprotein</keyword>
<dbReference type="OrthoDB" id="416786at2759"/>
<dbReference type="FunFam" id="3.30.559.30:FF:000003">
    <property type="entry name" value="Nonribosomal peptide synthase SidD"/>
    <property type="match status" value="1"/>
</dbReference>
<dbReference type="SUPFAM" id="SSF56801">
    <property type="entry name" value="Acetyl-CoA synthetase-like"/>
    <property type="match status" value="3"/>
</dbReference>
<dbReference type="PROSITE" id="PS00012">
    <property type="entry name" value="PHOSPHOPANTETHEINE"/>
    <property type="match status" value="1"/>
</dbReference>
<dbReference type="Gene3D" id="3.30.559.30">
    <property type="entry name" value="Nonribosomal peptide synthetase, condensation domain"/>
    <property type="match status" value="4"/>
</dbReference>
<evidence type="ECO:0000256" key="1">
    <source>
        <dbReference type="ARBA" id="ARBA00005179"/>
    </source>
</evidence>
<dbReference type="GO" id="GO:0016874">
    <property type="term" value="F:ligase activity"/>
    <property type="evidence" value="ECO:0007669"/>
    <property type="project" value="UniProtKB-KW"/>
</dbReference>
<dbReference type="Gene3D" id="1.10.1200.10">
    <property type="entry name" value="ACP-like"/>
    <property type="match status" value="3"/>
</dbReference>
<feature type="domain" description="Carrier" evidence="6">
    <location>
        <begin position="1669"/>
        <end position="1745"/>
    </location>
</feature>
<dbReference type="Gene3D" id="3.30.559.10">
    <property type="entry name" value="Chloramphenicol acetyltransferase-like domain"/>
    <property type="match status" value="3"/>
</dbReference>
<dbReference type="SMART" id="SM00823">
    <property type="entry name" value="PKS_PP"/>
    <property type="match status" value="2"/>
</dbReference>
<sequence length="3533" mass="384868">MRYQLENSPNGPWVGGEESARKELAKEAFPRTLDDVWALNSIVPEPVEACVHALIKRSVCERPSATAVCSWDGELTYQQLDQSSSKLAHQLAGLGVGPGTIVMQCFEKSMLVPIAMLGVMKAGGASVALDTTQPEDQLRTIATQISSTIILTSSANEHLARRLGPGQVVVVDWELLLSPASSTKLRHELPSVSPSDVLYIAFTSGTTAGAPKGAVITHRNFSSAIIYQQRALGFRSSSRVFDYASYASHQAWANLLHALTCGGCLCIPSESDRGNNIEGSMTNLRANHVQLTPTVARTLDWSKLSGVLQVNYVGEPAAPLEASDVGRKVVAVNAYGSAETTSTMTMWTLNGEETHTLLASPRGGICAWVVDLDDPHSLAPFGAIGELWLEGPLVGQGYLNDHHQTASSFVEDPAWLLHGVSRQPGRHGRAYRTGDLVQYRQDGKLLLVGRKDQAKVQGQLVDLGEVENQMRLALEPGTEGEIENLQLIAETIQPQGAESAILVAFVAFESARDMSDEEYGKTAHLTTVGLTDKLADALPSHMVPSAYIPIQAVPLTMTGKVDRHCLRSIGSLLTEQEIAHLRGGDRRVPLSETERVMQNLWAQVLLTTPETIGRDDDFFAVGGDATKALRLVRLARERGLSFEVRDVFQHARLDDLAALANSPTLASEPSIAPLSLLERPVDEGEVRAHVAHLCHVQEAHILDIMPCTALQAGLLALTARQSGAYVAHNLFEIGSGIDLVKFRSAWDRVVALNPILRTRVVSLPRHGIVQVVLEEGPHWSLGSDLQEFQREHADRPMGLGVPLTRFGLVDGGSDGSRYFLWDIHHALYDGWSLPLLLQEAEHIYYGESSAPLESMTAFIKYVVDREETAVKSFWQAQFANLKGSHFPLPKTATYDPRPDCQMTVSVPGLEWGRGDFTPATVVRAAWAVVVAHSADSDEALFGLTVTGRQAAIPGIERMAGPTIATVPIRVALDWEGSVGKLLSAVQRQAVDMIPYEQTGLQRIRRVGESAAIACGFQSLLVIQPGGGEGGEGAARPFLAEPEGEGHKTTQWQDFSTYAIVVECQLEADEVRLRIGFDSTVVGKQQMGRIARGLERVLLQLADQSRSADKLGAVAMPSLSHASIDDIWSWNAEVPPTVDACVHDMIAQRAVENPSAPAVCAWDGELTYSQLDEMATNLAYRLAEKGVAGTIVPLCFEKSVWMPVAALAVMKAGGASIAMETTQPEERLRGIAAQADSPVVISSVQKKELAGRIVTRDVITIGFEAKDAVSDTEPRELPAVSPSSVLYVVFTSGSTGTPKGAIVTHSNFASAIEYQQREMGYSSTSRVFDFASYAFDASWWNLLHALTAGGCLCIPSALERENDLASSFEKYKVTTADLTPSVARFLGPAVLSRLSTLILGGEAVLPSDASLAGDKTQIINVYGPAECTPTVTFAKVTSDTIVIGRGAGVCTWVVQADDHASLAPIGAVGELWVEGPLVGQGYLNDPEKTAAAFVRDPAWLLRGSSERPGRSGRLYRTGDLVRYREDGALLFVGRKDTQVKIRGQRIELGEVEHHVRQALQAVDGVDLAKAQVTAETIQPTGANSAILIAFITLDDLAGNAHGATVKKVTDGIADRLSQTLPVFMVPSAFIPLDKIPMMTTGKTDRRQLRAIGSASWLRYRGTGDKSEPEEDLTEVEKLLQKVWMAVLNLTLEEASVNKPFTRLGGDSISAMQVVSQCRMHNLCFTASDVLQAGTIRKLAARCQLMSEQARLSESSGDDAEEAGEPFDLSPIQQMFFDAYPEGLDHYNQGFILDLGQPVPVDTLRKACKAIVSRHAMLRARYHKDPDSGRWRQSVLDEEEKDAYAFSDRTVASRGEVTDFAQWRQENLDIRKGPVFACDVFQIANGDQVLVLSAHHLVIDLVSWRIVWGDIEDYVKTGDLRPQKPTSFRTWCRRQAKVASSASPLTVLPFTVPPMELDFWGLAQKNNTFGNCNSHTENCERDMSNLLLADGNEALRTEPIDLMIGAIVYSFLKTFPDRPVPVVWVEGHGREQSKDLPVDVSETVGWFTTMYPIPVPITHESSLLDAVRLAKDTRCKVPGKGQPYFACRYHSASGREAFQGHEVAEITLNFTGRYQQLESEDSLFGRSEQQPAEAEKTVTEVSETAMRTAMIEVNAGVEQGNLGVSFCFHKDMKHQDRLRKWSEENFALALKALAGELRDAPVSFTLSDLPLMHMSYRGLDTLLKEQLPSMNISPNEVADIYPCSPLQEGILLSSLKGAATYDTFNIYRCVPSELATTSTISPAKLEAAWRRVVPRHSIMSTVFSMHPEGNGFVQIVLANSPVRVRHVTATREQGTVSALCNLERPVFSPKEPQHELVICQCETGEVAIRLDVSHALIDAYSIAVLVQELTAAYDGVALPQAPSFGGMVRFIDSTPKTQRVAAWTSLLDGVEPCVVPVTQPPQNRPFQETHGDVSLPTNLVSNITEFCKEIGITRAVFLQVAWSMALSQFTGMPEVCFGYLASGRDAPVDKIEAMVGPLANLLISRIDLREPTRQVLETASHRSIQHLAMQHASLAEIQHQLGLAGKRLFNTSLSIREADKLKGPETRTFSFEVDAGEDPHEYDLSLSANIDGNKMDIVMEYRQPYIGQEVARKACVILSKAIEYLLEAGASSDGSESLFGGFFKQLVGADEAAATDFWRQQFANVQGSHYPALKNATYSPRPDSSMELDLKDLYWTANVSTATAVRAAWSVVTARSLGSNEALFGAAVDGDFKAIVPVRVSLDWERNIEQLLQTVQAQAIAMTLFEHTGLPRIRRISEQAAAACDFKTLLVTHDGGSHVVNGEAAQEWHNYGSHAIVLELRPSSNGARISTSFDSNCISEAQVSRVLHQFHHVLAQLLNPAVAQQKLRDLTVMSQRDLDDIWTWNATVPEPVEACLHDLIEKRASQQPLAPAIHAWDGELTYGQLSELSTRLAHELVGKGVGRGSVVPLCFEKSMWMPVAALAVMKAGGASVAVDSTQPEERIRVIAAEARTDRPLVILSSVANQELVQKLEPDELVVVGLDHLPDSLPERFPELPVVSPEDVLYVVFTSGSTGKPKGAVISHRNYASAITYQRDDLGYSSDARVFDFSSYAFDIVWSNLLNTLTVGACLCIPSAAERENNLAGALEKYKVTVSDLTPSVARFIEPKSALHGLNTLLLGGEVVLPSDALLVRDDTLVVSAYGPAECTPTATILHLKPNSEMGIGRAAGLCTWVVDMDNPEALAPIGAIGELWLEGPLVGLGYLKEPEKTAAAFIRDPAWLTKGAPGTHAGRSGITYRTGDLVQYKEDGTLLFIGRKDTQVKIRGQRVELGEVEHHVLQAVKVAEPAASVQIIAETIQPKGSDNKLLVAFVAFDNAKDLAVEAYEDEVRQLTIGLNDRLAETLPVFMLPSVYIPIQTVPMMTTGKADRRQLRAIGSAMSAKDIARLSRVDGERRAPRSDAERAMQALWAEILRVEPESIGIDDSFFRIGGDSIGAMKLVGLARHRGFALSVRDVFQNPILLDLAAMESSDTPEQAA</sequence>
<keyword evidence="8" id="KW-1185">Reference proteome</keyword>
<dbReference type="EMBL" id="KQ030523">
    <property type="protein sequence ID" value="KJZ74704.1"/>
    <property type="molecule type" value="Genomic_DNA"/>
</dbReference>
<dbReference type="GO" id="GO:0005737">
    <property type="term" value="C:cytoplasm"/>
    <property type="evidence" value="ECO:0007669"/>
    <property type="project" value="TreeGrafter"/>
</dbReference>
<dbReference type="Pfam" id="PF00668">
    <property type="entry name" value="Condensation"/>
    <property type="match status" value="4"/>
</dbReference>
<feature type="domain" description="Carrier" evidence="6">
    <location>
        <begin position="588"/>
        <end position="664"/>
    </location>
</feature>
<dbReference type="PANTHER" id="PTHR45527">
    <property type="entry name" value="NONRIBOSOMAL PEPTIDE SYNTHETASE"/>
    <property type="match status" value="1"/>
</dbReference>
<dbReference type="InterPro" id="IPR006162">
    <property type="entry name" value="Ppantetheine_attach_site"/>
</dbReference>
<name>A0A0F8A548_9HYPO</name>
<keyword evidence="2" id="KW-0596">Phosphopantetheine</keyword>
<keyword evidence="4" id="KW-0436">Ligase</keyword>
<dbReference type="PANTHER" id="PTHR45527:SF3">
    <property type="entry name" value="SIDEROPHORE SYNTHETASE (EUROFUNG)"/>
    <property type="match status" value="1"/>
</dbReference>
<dbReference type="SUPFAM" id="SSF52777">
    <property type="entry name" value="CoA-dependent acyltransferases"/>
    <property type="match status" value="7"/>
</dbReference>
<dbReference type="CDD" id="cd05918">
    <property type="entry name" value="A_NRPS_SidN3_like"/>
    <property type="match status" value="3"/>
</dbReference>
<dbReference type="FunFam" id="3.40.50.12780:FF:000014">
    <property type="entry name" value="Nonribosomal peptide synthetase 1"/>
    <property type="match status" value="1"/>
</dbReference>
<dbReference type="FunFam" id="3.30.559.30:FF:000002">
    <property type="entry name" value="Nonribosomal peptide synthase Pes1"/>
    <property type="match status" value="1"/>
</dbReference>
<dbReference type="FunFam" id="1.10.1200.10:FF:000005">
    <property type="entry name" value="Nonribosomal peptide synthetase 1"/>
    <property type="match status" value="1"/>
</dbReference>
<dbReference type="CDD" id="cd19542">
    <property type="entry name" value="CT_NRPS-like"/>
    <property type="match status" value="1"/>
</dbReference>
<dbReference type="FunFam" id="3.30.300.30:FF:000015">
    <property type="entry name" value="Nonribosomal peptide synthase SidD"/>
    <property type="match status" value="3"/>
</dbReference>
<dbReference type="InterPro" id="IPR020806">
    <property type="entry name" value="PKS_PP-bd"/>
</dbReference>
<proteinExistence type="inferred from homology"/>
<comment type="pathway">
    <text evidence="1">Secondary metabolite biosynthesis.</text>
</comment>
<dbReference type="NCBIfam" id="TIGR01733">
    <property type="entry name" value="AA-adenyl-dom"/>
    <property type="match status" value="2"/>
</dbReference>
<dbReference type="SUPFAM" id="SSF47336">
    <property type="entry name" value="ACP-like"/>
    <property type="match status" value="3"/>
</dbReference>
<dbReference type="GO" id="GO:0043041">
    <property type="term" value="P:amino acid activation for nonribosomal peptide biosynthetic process"/>
    <property type="evidence" value="ECO:0007669"/>
    <property type="project" value="TreeGrafter"/>
</dbReference>
<dbReference type="Proteomes" id="UP000054481">
    <property type="component" value="Unassembled WGS sequence"/>
</dbReference>
<protein>
    <recommendedName>
        <fullName evidence="6">Carrier domain-containing protein</fullName>
    </recommendedName>
</protein>
<dbReference type="Gene3D" id="3.30.300.30">
    <property type="match status" value="3"/>
</dbReference>
<dbReference type="GO" id="GO:0044550">
    <property type="term" value="P:secondary metabolite biosynthetic process"/>
    <property type="evidence" value="ECO:0007669"/>
    <property type="project" value="TreeGrafter"/>
</dbReference>
<dbReference type="InterPro" id="IPR020845">
    <property type="entry name" value="AMP-binding_CS"/>
</dbReference>
<feature type="domain" description="Carrier" evidence="6">
    <location>
        <begin position="3452"/>
        <end position="3528"/>
    </location>
</feature>
<dbReference type="GO" id="GO:0031177">
    <property type="term" value="F:phosphopantetheine binding"/>
    <property type="evidence" value="ECO:0007669"/>
    <property type="project" value="InterPro"/>
</dbReference>
<evidence type="ECO:0000259" key="6">
    <source>
        <dbReference type="PROSITE" id="PS50075"/>
    </source>
</evidence>
<gene>
    <name evidence="7" type="ORF">HIM_05821</name>
</gene>
<dbReference type="InterPro" id="IPR001242">
    <property type="entry name" value="Condensation_dom"/>
</dbReference>
<evidence type="ECO:0000256" key="2">
    <source>
        <dbReference type="ARBA" id="ARBA00022450"/>
    </source>
</evidence>